<evidence type="ECO:0000259" key="11">
    <source>
        <dbReference type="Pfam" id="PF00133"/>
    </source>
</evidence>
<dbReference type="Gene3D" id="3.40.50.620">
    <property type="entry name" value="HUPs"/>
    <property type="match status" value="3"/>
</dbReference>
<dbReference type="PROSITE" id="PS00178">
    <property type="entry name" value="AA_TRNA_LIGASE_I"/>
    <property type="match status" value="1"/>
</dbReference>
<accession>A0A2P9DC99</accession>
<evidence type="ECO:0000256" key="4">
    <source>
        <dbReference type="ARBA" id="ARBA00022741"/>
    </source>
</evidence>
<organism evidence="13 14">
    <name type="scientific">Plasmodium reichenowi</name>
    <dbReference type="NCBI Taxonomy" id="5854"/>
    <lineage>
        <taxon>Eukaryota</taxon>
        <taxon>Sar</taxon>
        <taxon>Alveolata</taxon>
        <taxon>Apicomplexa</taxon>
        <taxon>Aconoidasida</taxon>
        <taxon>Haemosporida</taxon>
        <taxon>Plasmodiidae</taxon>
        <taxon>Plasmodium</taxon>
        <taxon>Plasmodium (Laverania)</taxon>
    </lineage>
</organism>
<dbReference type="GO" id="GO:0032543">
    <property type="term" value="P:mitochondrial translation"/>
    <property type="evidence" value="ECO:0007669"/>
    <property type="project" value="TreeGrafter"/>
</dbReference>
<dbReference type="InterPro" id="IPR009080">
    <property type="entry name" value="tRNAsynth_Ia_anticodon-bd"/>
</dbReference>
<dbReference type="FunFam" id="3.40.50.620:FF:000216">
    <property type="entry name" value="Leucine--tRNA ligase, putative"/>
    <property type="match status" value="1"/>
</dbReference>
<dbReference type="EC" id="6.1.1.4" evidence="2"/>
<sequence>MFFKFVRFLIYIFLYSLCYEHVNNVIALHINKYKNVFLFESPSVLIKNRRNYKRKIYSHEEQKVKYDFNRIEEKWQTIWNSKRLLDKDFEQYNKINLGRKQKKEKGDNYKQNSYVDKKNSFVDYPNKDVYQEGDNIYKYNKKKFYILDMFPYPSSEGLHVGHILCFTITDIISKFKKMNNYCVFHPIGWDSFGLPCDRLSMKKKIDPREIINKNISNFKNQLIKLGFLFNWESEINTCDENYYKWTQWIIIQLFLNNLSYKKRSYVNWSNELRCVISNDELRNELNLQYMKIQKIKLLQWYLKITKYANRLIKDLNMIHWPIKIKNMQINWIGKKTGIFLKARIISLDKFLNNTDLNFVNMKKSYNNNMINVFYNNIFNHLFFIFINYILSIFTFHMYINNPNEETETEKKQQQKKKNSYIKDLNNKIQKYNYINKYDFFFSYHQNDLFLFFSFFFNYYHNRNIDQMKKQKLNLPTEPFKNEQIRVSHNKENNNNSSNLETNWISFNIQNCNDMIINILLNNMETYNENYFLYPFKDATKSKNYINDHNNNDNMFNDNMFNDNMFNDNMFNDSMFNDQNSYVKIFLNKNEVILQNDKLIISVNHPNIRNIVNHNPFLLKFIDKMVLENDTVRLKNEELYFTGSVIYSPIINKMIPVFLCTYILDNNKNFLFLKKDMTQPQDKNSNTNISLLYKMLQDSNYSKKKNIYNLKDWLFSRQRYWGEPFPFLYKIKDKNGYMDSTKIMNDDHMNENNNNNNNMLSDCKDINNFSNYNDQNNNKNIRIRKVINSPNKNIYIDDIPLKLPNFNKKIYEIDPNNEQDVNKISSVLSRFKKWMITKKYNMLYKRESDIMPQWAGSSWYFLRYIDSKNKKRIFNKKKINSWLPVDLYVGGSEHAVLHLLYSRFFHKFLYDLKLTKHKEPFQKLFNQGLLLNTTSFYLYTTLDNKLVSFDQINEKKINTNAYDYTNRGTNHHIQLNKKENEKKKKRDSQNVCETTNLLTSQVLPDHASFCSGDQNGNINKELKNERNENIKECVDERIKDVFVLSNSSLLNEPTSKNKINDDMKENVIDILGKNKINDDMKENGIDMLGKNKINDDMKENGIDMLGKNKINDDMKENVIDILGKNKINDDMKENGIDILGKNKINDDMKENVIDILGKNNYTIVDNKYKKYLIEEDYVKEEKDQKYYLKNFPSIEVQPNYEKMSKSKGNTINPLDIVKTYGSDCLRLHILFLGPVDQDKRWTTKGIKGTFKFLNNLYNLFIERCDMNNKESNKKNVCTHVVDNNRKDMMCHKDNIEKNANGILSNNRYEKKKKKKLENGEKKIEYIICKNCKRKSSNKKLLLNFLENKYGFIIANEKYKKVNDYLNIILKNDSHIFNKLSDKIKKIKIEDIENEKKKKVNYYIEKITNCINDIKLNTAVSFFMKFYNEIKKWDIVPLKIFIIFVKLLYPFCPHICEEFWFYYLKRYKIKKRKKICYFCNSNLLYYGRWPSLFEIKQNKLVNISIKLNNKHITFLQRDLSSTADITEEATNLIKHKIENEMKKGKKIVNIVNIPNKVINFIIK</sequence>
<keyword evidence="4" id="KW-0547">Nucleotide-binding</keyword>
<dbReference type="VEuPathDB" id="PlasmoDB:PRCDC_0827500"/>
<dbReference type="InterPro" id="IPR014729">
    <property type="entry name" value="Rossmann-like_a/b/a_fold"/>
</dbReference>
<keyword evidence="5" id="KW-0067">ATP-binding</keyword>
<keyword evidence="6" id="KW-0648">Protein biosynthesis</keyword>
<evidence type="ECO:0000256" key="10">
    <source>
        <dbReference type="SAM" id="Phobius"/>
    </source>
</evidence>
<evidence type="ECO:0000256" key="5">
    <source>
        <dbReference type="ARBA" id="ARBA00022840"/>
    </source>
</evidence>
<keyword evidence="10" id="KW-1133">Transmembrane helix</keyword>
<feature type="domain" description="Aminoacyl-tRNA synthetase class Ia" evidence="11">
    <location>
        <begin position="126"/>
        <end position="331"/>
    </location>
</feature>
<dbReference type="GO" id="GO:0004823">
    <property type="term" value="F:leucine-tRNA ligase activity"/>
    <property type="evidence" value="ECO:0007669"/>
    <property type="project" value="UniProtKB-EC"/>
</dbReference>
<dbReference type="VEuPathDB" id="PlasmoDB:PRG01_0831100"/>
<feature type="domain" description="Methionyl/Valyl/Leucyl/Isoleucyl-tRNA synthetase anticodon-binding" evidence="12">
    <location>
        <begin position="1397"/>
        <end position="1469"/>
    </location>
</feature>
<feature type="domain" description="Aminoacyl-tRNA synthetase class Ia" evidence="11">
    <location>
        <begin position="678"/>
        <end position="765"/>
    </location>
</feature>
<dbReference type="FunFam" id="1.10.730.10:FF:000042">
    <property type="entry name" value="Leucine--tRNA ligase, putative"/>
    <property type="match status" value="1"/>
</dbReference>
<keyword evidence="7" id="KW-0030">Aminoacyl-tRNA synthetase</keyword>
<feature type="transmembrane region" description="Helical" evidence="10">
    <location>
        <begin position="377"/>
        <end position="399"/>
    </location>
</feature>
<dbReference type="EMBL" id="LT969571">
    <property type="protein sequence ID" value="SOV78624.1"/>
    <property type="molecule type" value="Genomic_DNA"/>
</dbReference>
<evidence type="ECO:0000313" key="13">
    <source>
        <dbReference type="EMBL" id="SOV78624.1"/>
    </source>
</evidence>
<dbReference type="Proteomes" id="UP000240500">
    <property type="component" value="Chromosome 8"/>
</dbReference>
<dbReference type="PANTHER" id="PTHR43740:SF2">
    <property type="entry name" value="LEUCINE--TRNA LIGASE, MITOCHONDRIAL"/>
    <property type="match status" value="1"/>
</dbReference>
<reference evidence="13 14" key="1">
    <citation type="submission" date="2016-09" db="EMBL/GenBank/DDBJ databases">
        <authorList>
            <consortium name="Pathogen Informatics"/>
        </authorList>
    </citation>
    <scope>NUCLEOTIDE SEQUENCE [LARGE SCALE GENOMIC DNA]</scope>
</reference>
<dbReference type="OrthoDB" id="15954at2759"/>
<keyword evidence="3 13" id="KW-0436">Ligase</keyword>
<feature type="domain" description="Aminoacyl-tRNA synthetase class Ia" evidence="11">
    <location>
        <begin position="1200"/>
        <end position="1240"/>
    </location>
</feature>
<gene>
    <name evidence="13" type="ORF">PRG01_0831100</name>
</gene>
<evidence type="ECO:0000256" key="9">
    <source>
        <dbReference type="ARBA" id="ARBA00047469"/>
    </source>
</evidence>
<keyword evidence="10" id="KW-0812">Transmembrane</keyword>
<proteinExistence type="inferred from homology"/>
<dbReference type="PRINTS" id="PR00985">
    <property type="entry name" value="TRNASYNTHLEU"/>
</dbReference>
<evidence type="ECO:0000256" key="8">
    <source>
        <dbReference type="ARBA" id="ARBA00030520"/>
    </source>
</evidence>
<evidence type="ECO:0000313" key="14">
    <source>
        <dbReference type="Proteomes" id="UP000240500"/>
    </source>
</evidence>
<dbReference type="GO" id="GO:0005524">
    <property type="term" value="F:ATP binding"/>
    <property type="evidence" value="ECO:0007669"/>
    <property type="project" value="UniProtKB-KW"/>
</dbReference>
<dbReference type="GO" id="GO:0005739">
    <property type="term" value="C:mitochondrion"/>
    <property type="evidence" value="ECO:0007669"/>
    <property type="project" value="TreeGrafter"/>
</dbReference>
<dbReference type="SUPFAM" id="SSF52374">
    <property type="entry name" value="Nucleotidylyl transferase"/>
    <property type="match status" value="2"/>
</dbReference>
<dbReference type="InterPro" id="IPR002302">
    <property type="entry name" value="Leu-tRNA-ligase"/>
</dbReference>
<evidence type="ECO:0000256" key="6">
    <source>
        <dbReference type="ARBA" id="ARBA00022917"/>
    </source>
</evidence>
<dbReference type="InterPro" id="IPR001412">
    <property type="entry name" value="aa-tRNA-synth_I_CS"/>
</dbReference>
<dbReference type="Pfam" id="PF08264">
    <property type="entry name" value="Anticodon_1"/>
    <property type="match status" value="1"/>
</dbReference>
<dbReference type="Gene3D" id="1.10.730.10">
    <property type="entry name" value="Isoleucyl-tRNA Synthetase, Domain 1"/>
    <property type="match status" value="2"/>
</dbReference>
<evidence type="ECO:0000259" key="12">
    <source>
        <dbReference type="Pfam" id="PF08264"/>
    </source>
</evidence>
<dbReference type="Pfam" id="PF00133">
    <property type="entry name" value="tRNA-synt_1"/>
    <property type="match status" value="3"/>
</dbReference>
<keyword evidence="10" id="KW-0472">Membrane</keyword>
<dbReference type="PANTHER" id="PTHR43740">
    <property type="entry name" value="LEUCYL-TRNA SYNTHETASE"/>
    <property type="match status" value="1"/>
</dbReference>
<comment type="catalytic activity">
    <reaction evidence="9">
        <text>tRNA(Leu) + L-leucine + ATP = L-leucyl-tRNA(Leu) + AMP + diphosphate</text>
        <dbReference type="Rhea" id="RHEA:11688"/>
        <dbReference type="Rhea" id="RHEA-COMP:9613"/>
        <dbReference type="Rhea" id="RHEA-COMP:9622"/>
        <dbReference type="ChEBI" id="CHEBI:30616"/>
        <dbReference type="ChEBI" id="CHEBI:33019"/>
        <dbReference type="ChEBI" id="CHEBI:57427"/>
        <dbReference type="ChEBI" id="CHEBI:78442"/>
        <dbReference type="ChEBI" id="CHEBI:78494"/>
        <dbReference type="ChEBI" id="CHEBI:456215"/>
        <dbReference type="EC" id="6.1.1.4"/>
    </reaction>
</comment>
<dbReference type="SUPFAM" id="SSF47323">
    <property type="entry name" value="Anticodon-binding domain of a subclass of class I aminoacyl-tRNA synthetases"/>
    <property type="match status" value="1"/>
</dbReference>
<protein>
    <recommendedName>
        <fullName evidence="2">leucine--tRNA ligase</fullName>
        <ecNumber evidence="2">6.1.1.4</ecNumber>
    </recommendedName>
    <alternativeName>
        <fullName evidence="8">Leucyl-tRNA synthetase</fullName>
    </alternativeName>
</protein>
<evidence type="ECO:0000256" key="2">
    <source>
        <dbReference type="ARBA" id="ARBA00013164"/>
    </source>
</evidence>
<evidence type="ECO:0000256" key="7">
    <source>
        <dbReference type="ARBA" id="ARBA00023146"/>
    </source>
</evidence>
<dbReference type="InterPro" id="IPR013155">
    <property type="entry name" value="M/V/L/I-tRNA-synth_anticd-bd"/>
</dbReference>
<dbReference type="FunFam" id="3.40.50.620:FF:000217">
    <property type="entry name" value="Leucine--tRNA ligase, putative"/>
    <property type="match status" value="1"/>
</dbReference>
<name>A0A2P9DC99_PLARE</name>
<dbReference type="GO" id="GO:0006429">
    <property type="term" value="P:leucyl-tRNA aminoacylation"/>
    <property type="evidence" value="ECO:0007669"/>
    <property type="project" value="InterPro"/>
</dbReference>
<dbReference type="InterPro" id="IPR002300">
    <property type="entry name" value="aa-tRNA-synth_Ia"/>
</dbReference>
<comment type="similarity">
    <text evidence="1">Belongs to the class-I aminoacyl-tRNA synthetase family.</text>
</comment>
<evidence type="ECO:0000256" key="1">
    <source>
        <dbReference type="ARBA" id="ARBA00005594"/>
    </source>
</evidence>
<evidence type="ECO:0000256" key="3">
    <source>
        <dbReference type="ARBA" id="ARBA00022598"/>
    </source>
</evidence>